<sequence length="108" mass="12505">MNSKDFSNAINHIYYNRSEVKEKTLNSVLFQIVLVGVNLIVLSSTSNIFFKAFTLSVFVNSMYKMADYYFDGKANEWFWELKQVPDKKNIILYSIALIISIIYGLSLI</sequence>
<proteinExistence type="predicted"/>
<keyword evidence="1" id="KW-0472">Membrane</keyword>
<dbReference type="Proteomes" id="UP000178615">
    <property type="component" value="Unassembled WGS sequence"/>
</dbReference>
<accession>A0A1F4UM60</accession>
<dbReference type="AlphaFoldDB" id="A0A1F4UM60"/>
<evidence type="ECO:0000256" key="1">
    <source>
        <dbReference type="SAM" id="Phobius"/>
    </source>
</evidence>
<organism evidence="2 3">
    <name type="scientific">candidate division WWE3 bacterium RBG_19FT_COMBO_34_6</name>
    <dbReference type="NCBI Taxonomy" id="1802612"/>
    <lineage>
        <taxon>Bacteria</taxon>
        <taxon>Katanobacteria</taxon>
    </lineage>
</organism>
<feature type="transmembrane region" description="Helical" evidence="1">
    <location>
        <begin position="90"/>
        <end position="107"/>
    </location>
</feature>
<keyword evidence="1" id="KW-1133">Transmembrane helix</keyword>
<reference evidence="2 3" key="1">
    <citation type="journal article" date="2016" name="Nat. Commun.">
        <title>Thousands of microbial genomes shed light on interconnected biogeochemical processes in an aquifer system.</title>
        <authorList>
            <person name="Anantharaman K."/>
            <person name="Brown C.T."/>
            <person name="Hug L.A."/>
            <person name="Sharon I."/>
            <person name="Castelle C.J."/>
            <person name="Probst A.J."/>
            <person name="Thomas B.C."/>
            <person name="Singh A."/>
            <person name="Wilkins M.J."/>
            <person name="Karaoz U."/>
            <person name="Brodie E.L."/>
            <person name="Williams K.H."/>
            <person name="Hubbard S.S."/>
            <person name="Banfield J.F."/>
        </authorList>
    </citation>
    <scope>NUCLEOTIDE SEQUENCE [LARGE SCALE GENOMIC DNA]</scope>
</reference>
<name>A0A1F4UM60_UNCKA</name>
<gene>
    <name evidence="2" type="ORF">A2V49_01735</name>
</gene>
<protein>
    <submittedName>
        <fullName evidence="2">Uncharacterized protein</fullName>
    </submittedName>
</protein>
<keyword evidence="1" id="KW-0812">Transmembrane</keyword>
<dbReference type="EMBL" id="MEUV01000045">
    <property type="protein sequence ID" value="OGC45293.1"/>
    <property type="molecule type" value="Genomic_DNA"/>
</dbReference>
<feature type="transmembrane region" description="Helical" evidence="1">
    <location>
        <begin position="24"/>
        <end position="41"/>
    </location>
</feature>
<evidence type="ECO:0000313" key="2">
    <source>
        <dbReference type="EMBL" id="OGC45293.1"/>
    </source>
</evidence>
<comment type="caution">
    <text evidence="2">The sequence shown here is derived from an EMBL/GenBank/DDBJ whole genome shotgun (WGS) entry which is preliminary data.</text>
</comment>
<evidence type="ECO:0000313" key="3">
    <source>
        <dbReference type="Proteomes" id="UP000178615"/>
    </source>
</evidence>